<dbReference type="Pfam" id="PF00089">
    <property type="entry name" value="Trypsin"/>
    <property type="match status" value="1"/>
</dbReference>
<keyword evidence="9 18" id="KW-0378">Hydrolase</keyword>
<dbReference type="PROSITE" id="PS00086">
    <property type="entry name" value="CYTOCHROME_P450"/>
    <property type="match status" value="1"/>
</dbReference>
<accession>A0A151PBF9</accession>
<dbReference type="InterPro" id="IPR050196">
    <property type="entry name" value="Cytochrome_P450_Monoox"/>
</dbReference>
<dbReference type="CDD" id="cd00190">
    <property type="entry name" value="Tryp_SPc"/>
    <property type="match status" value="1"/>
</dbReference>
<keyword evidence="11 17" id="KW-0408">Iron</keyword>
<keyword evidence="22" id="KW-1185">Reference proteome</keyword>
<dbReference type="PROSITE" id="PS50240">
    <property type="entry name" value="TRYPSIN_DOM"/>
    <property type="match status" value="1"/>
</dbReference>
<dbReference type="GO" id="GO:0016705">
    <property type="term" value="F:oxidoreductase activity, acting on paired donors, with incorporation or reduction of molecular oxygen"/>
    <property type="evidence" value="ECO:0007669"/>
    <property type="project" value="InterPro"/>
</dbReference>
<dbReference type="Proteomes" id="UP000050525">
    <property type="component" value="Unassembled WGS sequence"/>
</dbReference>
<evidence type="ECO:0000256" key="13">
    <source>
        <dbReference type="ARBA" id="ARBA00023145"/>
    </source>
</evidence>
<dbReference type="STRING" id="8496.A0A151PBF9"/>
<evidence type="ECO:0000256" key="10">
    <source>
        <dbReference type="ARBA" id="ARBA00022825"/>
    </source>
</evidence>
<evidence type="ECO:0000256" key="5">
    <source>
        <dbReference type="ARBA" id="ARBA00022670"/>
    </source>
</evidence>
<dbReference type="PROSITE" id="PS50948">
    <property type="entry name" value="PAN"/>
    <property type="match status" value="4"/>
</dbReference>
<evidence type="ECO:0000313" key="22">
    <source>
        <dbReference type="Proteomes" id="UP000050525"/>
    </source>
</evidence>
<dbReference type="EMBL" id="AKHW03000533">
    <property type="protein sequence ID" value="KYO46085.1"/>
    <property type="molecule type" value="Genomic_DNA"/>
</dbReference>
<dbReference type="InterPro" id="IPR033116">
    <property type="entry name" value="TRYPSIN_SER"/>
</dbReference>
<dbReference type="InterPro" id="IPR036396">
    <property type="entry name" value="Cyt_P450_sf"/>
</dbReference>
<dbReference type="CDD" id="cd01100">
    <property type="entry name" value="APPLE_Factor_XI_like"/>
    <property type="match status" value="4"/>
</dbReference>
<dbReference type="GO" id="GO:0007596">
    <property type="term" value="P:blood coagulation"/>
    <property type="evidence" value="ECO:0007669"/>
    <property type="project" value="UniProtKB-KW"/>
</dbReference>
<dbReference type="GO" id="GO:0005615">
    <property type="term" value="C:extracellular space"/>
    <property type="evidence" value="ECO:0007669"/>
    <property type="project" value="UniProtKB-ARBA"/>
</dbReference>
<dbReference type="GO" id="GO:0004497">
    <property type="term" value="F:monooxygenase activity"/>
    <property type="evidence" value="ECO:0007669"/>
    <property type="project" value="InterPro"/>
</dbReference>
<name>A0A151PBF9_ALLMI</name>
<keyword evidence="6" id="KW-0356">Hemostasis</keyword>
<feature type="domain" description="Apple" evidence="20">
    <location>
        <begin position="520"/>
        <end position="603"/>
    </location>
</feature>
<dbReference type="PRINTS" id="PR00005">
    <property type="entry name" value="APPLEDOMAIN"/>
</dbReference>
<feature type="domain" description="Peptidase S1" evidence="19">
    <location>
        <begin position="808"/>
        <end position="1043"/>
    </location>
</feature>
<evidence type="ECO:0000256" key="18">
    <source>
        <dbReference type="RuleBase" id="RU363034"/>
    </source>
</evidence>
<comment type="cofactor">
    <cofactor evidence="17">
        <name>heme</name>
        <dbReference type="ChEBI" id="CHEBI:30413"/>
    </cofactor>
</comment>
<gene>
    <name evidence="21" type="primary">KLKB1</name>
    <name evidence="21" type="ORF">Y1Q_0021661</name>
</gene>
<dbReference type="PRINTS" id="PR00385">
    <property type="entry name" value="P450"/>
</dbReference>
<reference evidence="21 22" key="1">
    <citation type="journal article" date="2012" name="Genome Biol.">
        <title>Sequencing three crocodilian genomes to illuminate the evolution of archosaurs and amniotes.</title>
        <authorList>
            <person name="St John J.A."/>
            <person name="Braun E.L."/>
            <person name="Isberg S.R."/>
            <person name="Miles L.G."/>
            <person name="Chong A.Y."/>
            <person name="Gongora J."/>
            <person name="Dalzell P."/>
            <person name="Moran C."/>
            <person name="Bed'hom B."/>
            <person name="Abzhanov A."/>
            <person name="Burgess S.C."/>
            <person name="Cooksey A.M."/>
            <person name="Castoe T.A."/>
            <person name="Crawford N.G."/>
            <person name="Densmore L.D."/>
            <person name="Drew J.C."/>
            <person name="Edwards S.V."/>
            <person name="Faircloth B.C."/>
            <person name="Fujita M.K."/>
            <person name="Greenwold M.J."/>
            <person name="Hoffmann F.G."/>
            <person name="Howard J.M."/>
            <person name="Iguchi T."/>
            <person name="Janes D.E."/>
            <person name="Khan S.Y."/>
            <person name="Kohno S."/>
            <person name="de Koning A.J."/>
            <person name="Lance S.L."/>
            <person name="McCarthy F.M."/>
            <person name="McCormack J.E."/>
            <person name="Merchant M.E."/>
            <person name="Peterson D.G."/>
            <person name="Pollock D.D."/>
            <person name="Pourmand N."/>
            <person name="Raney B.J."/>
            <person name="Roessler K.A."/>
            <person name="Sanford J.R."/>
            <person name="Sawyer R.H."/>
            <person name="Schmidt C.J."/>
            <person name="Triplett E.W."/>
            <person name="Tuberville T.D."/>
            <person name="Venegas-Anaya M."/>
            <person name="Howard J.T."/>
            <person name="Jarvis E.D."/>
            <person name="Guillette L.J.Jr."/>
            <person name="Glenn T.C."/>
            <person name="Green R.E."/>
            <person name="Ray D.A."/>
        </authorList>
    </citation>
    <scope>NUCLEOTIDE SEQUENCE [LARGE SCALE GENOMIC DNA]</scope>
    <source>
        <strain evidence="21">KSC_2009_1</strain>
    </source>
</reference>
<dbReference type="PANTHER" id="PTHR24291:SF193">
    <property type="entry name" value="CYTOCHROME P450 4V2"/>
    <property type="match status" value="1"/>
</dbReference>
<dbReference type="SMART" id="SM00020">
    <property type="entry name" value="Tryp_SPc"/>
    <property type="match status" value="1"/>
</dbReference>
<dbReference type="PANTHER" id="PTHR24291">
    <property type="entry name" value="CYTOCHROME P450 FAMILY 4"/>
    <property type="match status" value="1"/>
</dbReference>
<dbReference type="FunFam" id="3.50.4.10:FF:000001">
    <property type="entry name" value="Coagulation factor XI"/>
    <property type="match status" value="1"/>
</dbReference>
<evidence type="ECO:0000256" key="1">
    <source>
        <dbReference type="ARBA" id="ARBA00004613"/>
    </source>
</evidence>
<comment type="similarity">
    <text evidence="16">Belongs to the peptidase S1 family. CLIP subfamily.</text>
</comment>
<dbReference type="GO" id="GO:0006508">
    <property type="term" value="P:proteolysis"/>
    <property type="evidence" value="ECO:0007669"/>
    <property type="project" value="UniProtKB-KW"/>
</dbReference>
<dbReference type="AlphaFoldDB" id="A0A151PBF9"/>
<evidence type="ECO:0000256" key="11">
    <source>
        <dbReference type="ARBA" id="ARBA00023004"/>
    </source>
</evidence>
<dbReference type="PROSITE" id="PS00134">
    <property type="entry name" value="TRYPSIN_HIS"/>
    <property type="match status" value="1"/>
</dbReference>
<dbReference type="InterPro" id="IPR000177">
    <property type="entry name" value="Apple"/>
</dbReference>
<dbReference type="InterPro" id="IPR017972">
    <property type="entry name" value="Cyt_P450_CS"/>
</dbReference>
<keyword evidence="10 18" id="KW-0720">Serine protease</keyword>
<keyword evidence="5 18" id="KW-0645">Protease</keyword>
<dbReference type="InterPro" id="IPR001254">
    <property type="entry name" value="Trypsin_dom"/>
</dbReference>
<evidence type="ECO:0000256" key="17">
    <source>
        <dbReference type="PIRSR" id="PIRSR602401-1"/>
    </source>
</evidence>
<keyword evidence="12" id="KW-0094">Blood coagulation</keyword>
<feature type="domain" description="Apple" evidence="20">
    <location>
        <begin position="430"/>
        <end position="513"/>
    </location>
</feature>
<dbReference type="GO" id="GO:0004252">
    <property type="term" value="F:serine-type endopeptidase activity"/>
    <property type="evidence" value="ECO:0007669"/>
    <property type="project" value="InterPro"/>
</dbReference>
<keyword evidence="3" id="KW-0964">Secreted</keyword>
<evidence type="ECO:0000256" key="9">
    <source>
        <dbReference type="ARBA" id="ARBA00022801"/>
    </source>
</evidence>
<evidence type="ECO:0000256" key="12">
    <source>
        <dbReference type="ARBA" id="ARBA00023084"/>
    </source>
</evidence>
<dbReference type="FunFam" id="2.40.10.10:FF:000002">
    <property type="entry name" value="Transmembrane protease serine"/>
    <property type="match status" value="1"/>
</dbReference>
<keyword evidence="7" id="KW-0732">Signal</keyword>
<dbReference type="PRINTS" id="PR00463">
    <property type="entry name" value="EP450I"/>
</dbReference>
<dbReference type="Gene3D" id="1.10.630.10">
    <property type="entry name" value="Cytochrome P450"/>
    <property type="match status" value="1"/>
</dbReference>
<proteinExistence type="inferred from homology"/>
<evidence type="ECO:0000259" key="20">
    <source>
        <dbReference type="PROSITE" id="PS50948"/>
    </source>
</evidence>
<dbReference type="Pfam" id="PF00024">
    <property type="entry name" value="PAN_1"/>
    <property type="match status" value="4"/>
</dbReference>
<dbReference type="InterPro" id="IPR002401">
    <property type="entry name" value="Cyt_P450_E_grp-I"/>
</dbReference>
<sequence length="1043" mass="119364">MMQCCEENRNQPLLKLWIGPLPCVLLYHPDTVEVILNSLKNIDKSYTYKFLHPWLGTGLLTSTGDKWRSRRKMITPTFHFTILADFLEVMNEQANILVRKLEKHVDKEPFDCFLDITLCALDIICETAMGKNIGAQKNNDSEYVQAIYKMSDLIHHRQKAPWLWPDLTYLLFQEGREHNRSLKILHSFTDKVITEKASEKKKHDERKCDFDSNCEPSGSKKRRAFLDMLLNAMDNEGNKLSYLDIREEVDTFMFEGHDTTAAAMNWAIYLLGCHPEAQKKVHQELDEVFGDSDCPVTVHDLKKLRYLECVVKEALRLFPSVPFFARTLSQDCYIRGFKVPKGTNAIIVSYALHRDPGVFPDPEEFRPERFFPENSSGRHPYAYIPFSAGPRNCIGQRFAQMEEKAVLATVLRHFWVEANQNREELVYSECMTQIYENTYFQGGDVMTVFTPNVNYCQIVCTYHPTCLLFTYLPPTGIHDPTKRFTCYLKDSKTEILPKVHMDGAISGHSLKQCHAQISGCSRDIHTGLDMQGINYNVTTEYSYQECQKRCTNDNHCQFFTYATGAFHSAGFRNKCFLKYTKTGTPASIRILNNAVSGFSLKLCQLSQTDCRLDIFQDKEFSGNNIMSVFTPDTFVCRTICTYHPNCLFFTFFTSEWEVETQRNLCLLKTSRSGIPSAYVERENAMSGFSLLNCRRLFPACHSHTYNDTNFLGDELNVTYVKGHKACQLVCTDMVRCQFFTYFPLQECTQEGKCKCHLRMSSNGSPNRIVHEKGKISGYSLRLCQRKANTVFKSISIACMQPSKESIRIVGGTDSSPGEWPWQVSLQVKLSTQKHLCGGSIISDRWILTAAHCTDGYESPNIWRVYTGILKQSEINEDTPFFRVQDIVIHPQYVIAETGYDIALMKLDKPMNFTDFQQPICLPSKEEANIVYTSCWVIGWGYAKERGQITDILQKANIPLVSEEECQSRYQEQTINNKVICAGYKEGGKDACKGDSGGPLSCKHEQIWYLVGITSWGEGCARPELPGVYTKVAEYVEWILEKTT</sequence>
<dbReference type="Pfam" id="PF00067">
    <property type="entry name" value="p450"/>
    <property type="match status" value="1"/>
</dbReference>
<evidence type="ECO:0000256" key="15">
    <source>
        <dbReference type="ARBA" id="ARBA00023180"/>
    </source>
</evidence>
<dbReference type="InterPro" id="IPR018114">
    <property type="entry name" value="TRYPSIN_HIS"/>
</dbReference>
<dbReference type="Gene3D" id="2.40.10.10">
    <property type="entry name" value="Trypsin-like serine proteases"/>
    <property type="match status" value="1"/>
</dbReference>
<dbReference type="Gene3D" id="3.50.4.10">
    <property type="entry name" value="Hepatocyte Growth Factor"/>
    <property type="match status" value="4"/>
</dbReference>
<organism evidence="21 22">
    <name type="scientific">Alligator mississippiensis</name>
    <name type="common">American alligator</name>
    <dbReference type="NCBI Taxonomy" id="8496"/>
    <lineage>
        <taxon>Eukaryota</taxon>
        <taxon>Metazoa</taxon>
        <taxon>Chordata</taxon>
        <taxon>Craniata</taxon>
        <taxon>Vertebrata</taxon>
        <taxon>Euteleostomi</taxon>
        <taxon>Archelosauria</taxon>
        <taxon>Archosauria</taxon>
        <taxon>Crocodylia</taxon>
        <taxon>Alligatoridae</taxon>
        <taxon>Alligatorinae</taxon>
        <taxon>Alligator</taxon>
    </lineage>
</organism>
<feature type="domain" description="Apple" evidence="20">
    <location>
        <begin position="700"/>
        <end position="783"/>
    </location>
</feature>
<keyword evidence="14" id="KW-1015">Disulfide bond</keyword>
<dbReference type="InterPro" id="IPR001128">
    <property type="entry name" value="Cyt_P450"/>
</dbReference>
<evidence type="ECO:0000256" key="16">
    <source>
        <dbReference type="ARBA" id="ARBA00024195"/>
    </source>
</evidence>
<evidence type="ECO:0000256" key="7">
    <source>
        <dbReference type="ARBA" id="ARBA00022729"/>
    </source>
</evidence>
<feature type="binding site" description="axial binding residue" evidence="17">
    <location>
        <position position="393"/>
    </location>
    <ligand>
        <name>heme</name>
        <dbReference type="ChEBI" id="CHEBI:30413"/>
    </ligand>
    <ligandPart>
        <name>Fe</name>
        <dbReference type="ChEBI" id="CHEBI:18248"/>
    </ligandPart>
</feature>
<keyword evidence="8" id="KW-0677">Repeat</keyword>
<dbReference type="SUPFAM" id="SSF48264">
    <property type="entry name" value="Cytochrome P450"/>
    <property type="match status" value="1"/>
</dbReference>
<dbReference type="InterPro" id="IPR003609">
    <property type="entry name" value="Pan_app"/>
</dbReference>
<evidence type="ECO:0000313" key="21">
    <source>
        <dbReference type="EMBL" id="KYO46085.1"/>
    </source>
</evidence>
<evidence type="ECO:0000256" key="8">
    <source>
        <dbReference type="ARBA" id="ARBA00022737"/>
    </source>
</evidence>
<dbReference type="SUPFAM" id="SSF50494">
    <property type="entry name" value="Trypsin-like serine proteases"/>
    <property type="match status" value="1"/>
</dbReference>
<feature type="domain" description="Apple" evidence="20">
    <location>
        <begin position="610"/>
        <end position="693"/>
    </location>
</feature>
<evidence type="ECO:0000256" key="6">
    <source>
        <dbReference type="ARBA" id="ARBA00022696"/>
    </source>
</evidence>
<comment type="similarity">
    <text evidence="2">Belongs to the cytochrome P450 family.</text>
</comment>
<dbReference type="GO" id="GO:0005506">
    <property type="term" value="F:iron ion binding"/>
    <property type="evidence" value="ECO:0007669"/>
    <property type="project" value="InterPro"/>
</dbReference>
<keyword evidence="17" id="KW-0479">Metal-binding</keyword>
<keyword evidence="13" id="KW-0865">Zymogen</keyword>
<dbReference type="SMART" id="SM00223">
    <property type="entry name" value="APPLE"/>
    <property type="match status" value="4"/>
</dbReference>
<comment type="subcellular location">
    <subcellularLocation>
        <location evidence="1">Secreted</location>
    </subcellularLocation>
</comment>
<keyword evidence="4 17" id="KW-0349">Heme</keyword>
<protein>
    <submittedName>
        <fullName evidence="21">Plasma kallikrein isoform A</fullName>
    </submittedName>
</protein>
<dbReference type="InterPro" id="IPR009003">
    <property type="entry name" value="Peptidase_S1_PA"/>
</dbReference>
<keyword evidence="15" id="KW-0325">Glycoprotein</keyword>
<evidence type="ECO:0000256" key="14">
    <source>
        <dbReference type="ARBA" id="ARBA00023157"/>
    </source>
</evidence>
<dbReference type="PROSITE" id="PS00135">
    <property type="entry name" value="TRYPSIN_SER"/>
    <property type="match status" value="1"/>
</dbReference>
<evidence type="ECO:0000256" key="3">
    <source>
        <dbReference type="ARBA" id="ARBA00022525"/>
    </source>
</evidence>
<evidence type="ECO:0000259" key="19">
    <source>
        <dbReference type="PROSITE" id="PS50240"/>
    </source>
</evidence>
<dbReference type="InterPro" id="IPR043504">
    <property type="entry name" value="Peptidase_S1_PA_chymotrypsin"/>
</dbReference>
<dbReference type="GO" id="GO:0020037">
    <property type="term" value="F:heme binding"/>
    <property type="evidence" value="ECO:0007669"/>
    <property type="project" value="InterPro"/>
</dbReference>
<evidence type="ECO:0000256" key="2">
    <source>
        <dbReference type="ARBA" id="ARBA00010617"/>
    </source>
</evidence>
<comment type="caution">
    <text evidence="21">The sequence shown here is derived from an EMBL/GenBank/DDBJ whole genome shotgun (WGS) entry which is preliminary data.</text>
</comment>
<evidence type="ECO:0000256" key="4">
    <source>
        <dbReference type="ARBA" id="ARBA00022617"/>
    </source>
</evidence>